<feature type="transmembrane region" description="Helical" evidence="2">
    <location>
        <begin position="68"/>
        <end position="85"/>
    </location>
</feature>
<sequence>MRRVKEKKENKSLNYINIALTCILVALFSWLLLLLISYRFVSLKIASLIVIILIGVIAALYGFKLRKTLIGVQLLLVLLCGFGISKVKVTIDAFSEMNQTAINEETMYVLALKDSDSTTLKDLAGQSISAPVTFDKANIDQLSEDLANNQITLEETQSYGESYQALKDKKVPAMILNASYASLIESVDPDYLDHTKIIFEKVLTKEQEQPKVSKKEIKDKIEKRVLNIYLSGIDTYGALDKVSRSDSNVLVTVNKDTGRILLTNTPRDSFVKVPGPGNDQYDKLTHAGIYGVETSMATLENLYDIDIDYYARVNFTTLMNLMKVLGSIEVYNSQSFVSLHGNVDFPEGNVTLTADTVLPFVRERYGLSSGDYDRGRNHEKVITAIIKKMLTPAILLNYDQYLDVISKSVQTNLTLEEMAALVNEQIESGQEYTFDSQDLTGHGSMSTECYSMRGQNLYITNIDDNELNKTKARIYGVMEGK</sequence>
<evidence type="ECO:0000313" key="6">
    <source>
        <dbReference type="Proteomes" id="UP000198556"/>
    </source>
</evidence>
<evidence type="ECO:0000259" key="4">
    <source>
        <dbReference type="Pfam" id="PF03816"/>
    </source>
</evidence>
<feature type="transmembrane region" description="Helical" evidence="2">
    <location>
        <begin position="42"/>
        <end position="61"/>
    </location>
</feature>
<dbReference type="InterPro" id="IPR004474">
    <property type="entry name" value="LytR_CpsA_psr"/>
</dbReference>
<evidence type="ECO:0000259" key="3">
    <source>
        <dbReference type="Pfam" id="PF02916"/>
    </source>
</evidence>
<comment type="similarity">
    <text evidence="1">Belongs to the LytR/CpsA/Psr (LCP) family.</text>
</comment>
<feature type="domain" description="DNA polymerase processivity factor" evidence="3">
    <location>
        <begin position="80"/>
        <end position="176"/>
    </location>
</feature>
<feature type="transmembrane region" description="Helical" evidence="2">
    <location>
        <begin position="12"/>
        <end position="36"/>
    </location>
</feature>
<dbReference type="Proteomes" id="UP000198556">
    <property type="component" value="Unassembled WGS sequence"/>
</dbReference>
<dbReference type="AlphaFoldDB" id="A0A1H9K8Q7"/>
<feature type="domain" description="Cell envelope-related transcriptional attenuator" evidence="4">
    <location>
        <begin position="244"/>
        <end position="390"/>
    </location>
</feature>
<dbReference type="InterPro" id="IPR004190">
    <property type="entry name" value="DNA_pol_proc_fac"/>
</dbReference>
<gene>
    <name evidence="5" type="ORF">SAMN05421767_11224</name>
</gene>
<evidence type="ECO:0000256" key="1">
    <source>
        <dbReference type="ARBA" id="ARBA00006068"/>
    </source>
</evidence>
<accession>A0A1H9K8Q7</accession>
<evidence type="ECO:0000256" key="2">
    <source>
        <dbReference type="SAM" id="Phobius"/>
    </source>
</evidence>
<name>A0A1H9K8Q7_9LACT</name>
<dbReference type="PANTHER" id="PTHR33392:SF6">
    <property type="entry name" value="POLYISOPRENYL-TEICHOIC ACID--PEPTIDOGLYCAN TEICHOIC ACID TRANSFERASE TAGU"/>
    <property type="match status" value="1"/>
</dbReference>
<protein>
    <submittedName>
        <fullName evidence="5">Transcriptional attenuator, LytR family</fullName>
    </submittedName>
</protein>
<dbReference type="Gene3D" id="3.40.630.190">
    <property type="entry name" value="LCP protein"/>
    <property type="match status" value="1"/>
</dbReference>
<dbReference type="Pfam" id="PF02916">
    <property type="entry name" value="DNA_PPF"/>
    <property type="match status" value="1"/>
</dbReference>
<dbReference type="RefSeq" id="WP_089746437.1">
    <property type="nucleotide sequence ID" value="NZ_FOGF01000012.1"/>
</dbReference>
<keyword evidence="6" id="KW-1185">Reference proteome</keyword>
<dbReference type="SUPFAM" id="SSF53850">
    <property type="entry name" value="Periplasmic binding protein-like II"/>
    <property type="match status" value="1"/>
</dbReference>
<dbReference type="OrthoDB" id="27330at2"/>
<evidence type="ECO:0000313" key="5">
    <source>
        <dbReference type="EMBL" id="SEQ95452.1"/>
    </source>
</evidence>
<keyword evidence="2" id="KW-0812">Transmembrane</keyword>
<keyword evidence="2" id="KW-0472">Membrane</keyword>
<dbReference type="EMBL" id="FOGF01000012">
    <property type="protein sequence ID" value="SEQ95452.1"/>
    <property type="molecule type" value="Genomic_DNA"/>
</dbReference>
<dbReference type="STRING" id="137733.SAMN05421767_11224"/>
<keyword evidence="2" id="KW-1133">Transmembrane helix</keyword>
<reference evidence="5 6" key="1">
    <citation type="submission" date="2016-10" db="EMBL/GenBank/DDBJ databases">
        <authorList>
            <person name="de Groot N.N."/>
        </authorList>
    </citation>
    <scope>NUCLEOTIDE SEQUENCE [LARGE SCALE GENOMIC DNA]</scope>
    <source>
        <strain evidence="5 6">DSM 15827</strain>
    </source>
</reference>
<dbReference type="Gene3D" id="3.40.190.10">
    <property type="entry name" value="Periplasmic binding protein-like II"/>
    <property type="match status" value="1"/>
</dbReference>
<dbReference type="NCBIfam" id="TIGR00350">
    <property type="entry name" value="lytR_cpsA_psr"/>
    <property type="match status" value="1"/>
</dbReference>
<dbReference type="InterPro" id="IPR050922">
    <property type="entry name" value="LytR/CpsA/Psr_CW_biosynth"/>
</dbReference>
<dbReference type="Pfam" id="PF03816">
    <property type="entry name" value="LytR_cpsA_psr"/>
    <property type="match status" value="1"/>
</dbReference>
<dbReference type="PANTHER" id="PTHR33392">
    <property type="entry name" value="POLYISOPRENYL-TEICHOIC ACID--PEPTIDOGLYCAN TEICHOIC ACID TRANSFERASE TAGU"/>
    <property type="match status" value="1"/>
</dbReference>
<dbReference type="GO" id="GO:0006260">
    <property type="term" value="P:DNA replication"/>
    <property type="evidence" value="ECO:0007669"/>
    <property type="project" value="InterPro"/>
</dbReference>
<organism evidence="5 6">
    <name type="scientific">Granulicatella balaenopterae</name>
    <dbReference type="NCBI Taxonomy" id="137733"/>
    <lineage>
        <taxon>Bacteria</taxon>
        <taxon>Bacillati</taxon>
        <taxon>Bacillota</taxon>
        <taxon>Bacilli</taxon>
        <taxon>Lactobacillales</taxon>
        <taxon>Carnobacteriaceae</taxon>
        <taxon>Granulicatella</taxon>
    </lineage>
</organism>
<proteinExistence type="inferred from homology"/>